<feature type="compositionally biased region" description="Polar residues" evidence="2">
    <location>
        <begin position="482"/>
        <end position="494"/>
    </location>
</feature>
<organism evidence="4 5">
    <name type="scientific">Stylonychia lemnae</name>
    <name type="common">Ciliate</name>
    <dbReference type="NCBI Taxonomy" id="5949"/>
    <lineage>
        <taxon>Eukaryota</taxon>
        <taxon>Sar</taxon>
        <taxon>Alveolata</taxon>
        <taxon>Ciliophora</taxon>
        <taxon>Intramacronucleata</taxon>
        <taxon>Spirotrichea</taxon>
        <taxon>Stichotrichia</taxon>
        <taxon>Sporadotrichida</taxon>
        <taxon>Oxytrichidae</taxon>
        <taxon>Stylonychinae</taxon>
        <taxon>Stylonychia</taxon>
    </lineage>
</organism>
<dbReference type="GO" id="GO:0005737">
    <property type="term" value="C:cytoplasm"/>
    <property type="evidence" value="ECO:0007669"/>
    <property type="project" value="TreeGrafter"/>
</dbReference>
<feature type="coiled-coil region" evidence="1">
    <location>
        <begin position="566"/>
        <end position="635"/>
    </location>
</feature>
<accession>A0A078A0E5</accession>
<dbReference type="AlphaFoldDB" id="A0A078A0E5"/>
<sequence>MNPQQQQMMQQQMMNQGNLAVGGPQMNPGMQIGNPGQQNFQTQLAGQNMMGGMAGPMGGGPQQQVGPNFQTQGPGMQGQQPPPQQENKKPPLKIQLSNKEKGYYSNLLMQADPNGTNKVGGQEGVAFFKRSGLPVDLLKNFWLISARTSPAFLTRDEFYVALRLIAYAQHGIQPSEESLKFNIDVDLPKFEPAPLALPPIEQREKPEIRAEDIAANLPDLDSLDIGSLNNIQSLIPSVNQAQQQKQAEQAQQQMMKQQQMMQKQMFERAKQSPWFIQQEEQQRYVQIFNQFDKERQGILAGELVKGLFQKTELDQQSQDIVWNLVNPRNIDKFDQKLFILAIHFLYKKKQGTELPPMLPEESQISVDPENYFKQMQMRMQGQMNPMQMQQRQQPPLQQQQMPPQMMQQMNQQQMPQQQQPQQQQINQTQNNPSQNLINLGDSMMQQSKPINLQNQQQPLGLDLNFQQQIQPQNNAGVGLNGSGQERMSMNQASPDKSPLRINPNQIQNIQQVQQQSFGINMHSKSQQPSPRANLPPPLKLDPSKVQVRKEEINFMKTIYSQDQAQYHEIQNENMKIIQQLDELDREYQSIQRNLEIQRQLLMQERNRNTELKVNLESKQQEVSQVRKQQDNVMQERLAGLAATTTNVSTNYNQGSNTYATNNYAPDSYARKDSYGTNNYGYNNSTTVANGVANDYHGGSNNYDYNEEYKRTNSNTYANNNNYQYNDYSGGQTYDNSNTYYDNNAGYDQSSYGGYNQPAATNAVTTSNTLAANGGGFGNRFDFDTFDADQSVNHGSASQDQFNDFANKFDFS</sequence>
<feature type="compositionally biased region" description="Polar residues" evidence="2">
    <location>
        <begin position="521"/>
        <end position="530"/>
    </location>
</feature>
<protein>
    <submittedName>
        <fullName evidence="4">Eh domain containing protein</fullName>
    </submittedName>
</protein>
<dbReference type="CDD" id="cd00052">
    <property type="entry name" value="EH"/>
    <property type="match status" value="1"/>
</dbReference>
<dbReference type="SMART" id="SM00027">
    <property type="entry name" value="EH"/>
    <property type="match status" value="2"/>
</dbReference>
<name>A0A078A0E5_STYLE</name>
<dbReference type="Gene3D" id="1.10.238.10">
    <property type="entry name" value="EF-hand"/>
    <property type="match status" value="2"/>
</dbReference>
<keyword evidence="5" id="KW-1185">Reference proteome</keyword>
<feature type="region of interest" description="Disordered" evidence="2">
    <location>
        <begin position="647"/>
        <end position="666"/>
    </location>
</feature>
<dbReference type="PANTHER" id="PTHR11216">
    <property type="entry name" value="EH DOMAIN"/>
    <property type="match status" value="1"/>
</dbReference>
<feature type="compositionally biased region" description="Polar residues" evidence="2">
    <location>
        <begin position="647"/>
        <end position="664"/>
    </location>
</feature>
<dbReference type="OMA" id="GHFLQTS"/>
<evidence type="ECO:0000256" key="1">
    <source>
        <dbReference type="SAM" id="Coils"/>
    </source>
</evidence>
<dbReference type="EMBL" id="CCKQ01004516">
    <property type="protein sequence ID" value="CDW75676.1"/>
    <property type="molecule type" value="Genomic_DNA"/>
</dbReference>
<feature type="compositionally biased region" description="Low complexity" evidence="2">
    <location>
        <begin position="62"/>
        <end position="79"/>
    </location>
</feature>
<dbReference type="InterPro" id="IPR011992">
    <property type="entry name" value="EF-hand-dom_pair"/>
</dbReference>
<keyword evidence="1" id="KW-0175">Coiled coil</keyword>
<dbReference type="GO" id="GO:0006897">
    <property type="term" value="P:endocytosis"/>
    <property type="evidence" value="ECO:0007669"/>
    <property type="project" value="TreeGrafter"/>
</dbReference>
<evidence type="ECO:0000313" key="5">
    <source>
        <dbReference type="Proteomes" id="UP000039865"/>
    </source>
</evidence>
<gene>
    <name evidence="4" type="primary">Contig8933.g9547</name>
    <name evidence="4" type="ORF">STYLEM_4669</name>
</gene>
<dbReference type="GO" id="GO:0005886">
    <property type="term" value="C:plasma membrane"/>
    <property type="evidence" value="ECO:0007669"/>
    <property type="project" value="TreeGrafter"/>
</dbReference>
<feature type="region of interest" description="Disordered" evidence="2">
    <location>
        <begin position="54"/>
        <end position="90"/>
    </location>
</feature>
<feature type="domain" description="EH" evidence="3">
    <location>
        <begin position="100"/>
        <end position="199"/>
    </location>
</feature>
<evidence type="ECO:0000256" key="2">
    <source>
        <dbReference type="SAM" id="MobiDB-lite"/>
    </source>
</evidence>
<feature type="region of interest" description="Disordered" evidence="2">
    <location>
        <begin position="380"/>
        <end position="439"/>
    </location>
</feature>
<feature type="region of interest" description="Disordered" evidence="2">
    <location>
        <begin position="473"/>
        <end position="496"/>
    </location>
</feature>
<feature type="domain" description="EH" evidence="3">
    <location>
        <begin position="280"/>
        <end position="361"/>
    </location>
</feature>
<dbReference type="PANTHER" id="PTHR11216:SF174">
    <property type="entry name" value="GH06923P"/>
    <property type="match status" value="1"/>
</dbReference>
<dbReference type="Proteomes" id="UP000039865">
    <property type="component" value="Unassembled WGS sequence"/>
</dbReference>
<dbReference type="OrthoDB" id="313394at2759"/>
<reference evidence="4 5" key="1">
    <citation type="submission" date="2014-06" db="EMBL/GenBank/DDBJ databases">
        <authorList>
            <person name="Swart Estienne"/>
        </authorList>
    </citation>
    <scope>NUCLEOTIDE SEQUENCE [LARGE SCALE GENOMIC DNA]</scope>
    <source>
        <strain evidence="4 5">130c</strain>
    </source>
</reference>
<dbReference type="InParanoid" id="A0A078A0E5"/>
<dbReference type="Pfam" id="PF12763">
    <property type="entry name" value="EH"/>
    <property type="match status" value="2"/>
</dbReference>
<evidence type="ECO:0000259" key="3">
    <source>
        <dbReference type="PROSITE" id="PS50031"/>
    </source>
</evidence>
<dbReference type="SUPFAM" id="SSF47473">
    <property type="entry name" value="EF-hand"/>
    <property type="match status" value="2"/>
</dbReference>
<feature type="compositionally biased region" description="Low complexity" evidence="2">
    <location>
        <begin position="380"/>
        <end position="435"/>
    </location>
</feature>
<proteinExistence type="predicted"/>
<feature type="region of interest" description="Disordered" evidence="2">
    <location>
        <begin position="521"/>
        <end position="541"/>
    </location>
</feature>
<dbReference type="InterPro" id="IPR000261">
    <property type="entry name" value="EH_dom"/>
</dbReference>
<evidence type="ECO:0000313" key="4">
    <source>
        <dbReference type="EMBL" id="CDW75676.1"/>
    </source>
</evidence>
<dbReference type="GO" id="GO:0016197">
    <property type="term" value="P:endosomal transport"/>
    <property type="evidence" value="ECO:0007669"/>
    <property type="project" value="TreeGrafter"/>
</dbReference>
<dbReference type="PROSITE" id="PS50031">
    <property type="entry name" value="EH"/>
    <property type="match status" value="2"/>
</dbReference>